<sequence>MTGKVPLPSKARSSRTSPEYDNEAVYRANISALINAKTRPFAVSGQIPIDPANLTLFFRSQASTVFSHNNGTDRMKQGGITYSLDFPVDIDFDMPPALDVLIAACRPHLLSGAEGYAENETLYFPPNLPLTTTLEIANHPILEAVRNTLFPSLPVGHYLTAIRDRLEVWLKGNAVTVQPRAIDNRIATIVVTLPVRFRGGALVVRNAEGAEDKFYGRGGKGGDMEWTAFMADCDYEMEAVRNGCRITISYAVQLKTFGPAGIHPDPLITPSDQFLDMLSPVLNMSRGRRIGFYLSGDYGVNPADVLAESLVPHLKGGDSILYHALKLYKLAPELSWTAGGYIWAIDQTVEFANDVADSPTGSRMPSSILNGNRIPAVRGPFSTGRNLERKSPTNSA</sequence>
<comment type="caution">
    <text evidence="1">The sequence shown here is derived from an EMBL/GenBank/DDBJ whole genome shotgun (WGS) entry which is preliminary data.</text>
</comment>
<reference evidence="1 2" key="1">
    <citation type="submission" date="2016-03" db="EMBL/GenBank/DDBJ databases">
        <title>Whole genome sequencing of Grifola frondosa 9006-11.</title>
        <authorList>
            <person name="Min B."/>
            <person name="Park H."/>
            <person name="Kim J.-G."/>
            <person name="Cho H."/>
            <person name="Oh Y.-L."/>
            <person name="Kong W.-S."/>
            <person name="Choi I.-G."/>
        </authorList>
    </citation>
    <scope>NUCLEOTIDE SEQUENCE [LARGE SCALE GENOMIC DNA]</scope>
    <source>
        <strain evidence="1 2">9006-11</strain>
    </source>
</reference>
<evidence type="ECO:0000313" key="1">
    <source>
        <dbReference type="EMBL" id="OBZ76169.1"/>
    </source>
</evidence>
<dbReference type="OMA" id="WTAGGYV"/>
<dbReference type="OrthoDB" id="3166447at2759"/>
<keyword evidence="2" id="KW-1185">Reference proteome</keyword>
<dbReference type="EMBL" id="LUGG01000003">
    <property type="protein sequence ID" value="OBZ76169.1"/>
    <property type="molecule type" value="Genomic_DNA"/>
</dbReference>
<evidence type="ECO:0000313" key="2">
    <source>
        <dbReference type="Proteomes" id="UP000092993"/>
    </source>
</evidence>
<protein>
    <submittedName>
        <fullName evidence="1">Uncharacterized protein</fullName>
    </submittedName>
</protein>
<dbReference type="Proteomes" id="UP000092993">
    <property type="component" value="Unassembled WGS sequence"/>
</dbReference>
<accession>A0A1C7MID9</accession>
<dbReference type="AlphaFoldDB" id="A0A1C7MID9"/>
<organism evidence="1 2">
    <name type="scientific">Grifola frondosa</name>
    <name type="common">Maitake</name>
    <name type="synonym">Polyporus frondosus</name>
    <dbReference type="NCBI Taxonomy" id="5627"/>
    <lineage>
        <taxon>Eukaryota</taxon>
        <taxon>Fungi</taxon>
        <taxon>Dikarya</taxon>
        <taxon>Basidiomycota</taxon>
        <taxon>Agaricomycotina</taxon>
        <taxon>Agaricomycetes</taxon>
        <taxon>Polyporales</taxon>
        <taxon>Grifolaceae</taxon>
        <taxon>Grifola</taxon>
    </lineage>
</organism>
<gene>
    <name evidence="1" type="ORF">A0H81_03377</name>
</gene>
<proteinExistence type="predicted"/>
<name>A0A1C7MID9_GRIFR</name>